<keyword evidence="1" id="KW-0472">Membrane</keyword>
<name>A0A838XUV4_9HYPH</name>
<feature type="transmembrane region" description="Helical" evidence="1">
    <location>
        <begin position="92"/>
        <end position="112"/>
    </location>
</feature>
<dbReference type="AlphaFoldDB" id="A0A838XUV4"/>
<comment type="caution">
    <text evidence="2">The sequence shown here is derived from an EMBL/GenBank/DDBJ whole genome shotgun (WGS) entry which is preliminary data.</text>
</comment>
<feature type="transmembrane region" description="Helical" evidence="1">
    <location>
        <begin position="247"/>
        <end position="271"/>
    </location>
</feature>
<keyword evidence="1" id="KW-0812">Transmembrane</keyword>
<evidence type="ECO:0000313" key="2">
    <source>
        <dbReference type="EMBL" id="MBA4610763.1"/>
    </source>
</evidence>
<feature type="transmembrane region" description="Helical" evidence="1">
    <location>
        <begin position="182"/>
        <end position="201"/>
    </location>
</feature>
<protein>
    <recommendedName>
        <fullName evidence="4">YrhK domain-containing protein</fullName>
    </recommendedName>
</protein>
<evidence type="ECO:0000256" key="1">
    <source>
        <dbReference type="SAM" id="Phobius"/>
    </source>
</evidence>
<proteinExistence type="predicted"/>
<evidence type="ECO:0000313" key="3">
    <source>
        <dbReference type="Proteomes" id="UP000559404"/>
    </source>
</evidence>
<accession>A0A838XUV4</accession>
<keyword evidence="3" id="KW-1185">Reference proteome</keyword>
<reference evidence="2 3" key="2">
    <citation type="submission" date="2020-08" db="EMBL/GenBank/DDBJ databases">
        <title>Stappia taiwanensis sp. nov., isolated from a coastal thermal spring.</title>
        <authorList>
            <person name="Kampfer P."/>
        </authorList>
    </citation>
    <scope>NUCLEOTIDE SEQUENCE [LARGE SCALE GENOMIC DNA]</scope>
    <source>
        <strain evidence="2 3">DSM 23284</strain>
    </source>
</reference>
<feature type="transmembrane region" description="Helical" evidence="1">
    <location>
        <begin position="222"/>
        <end position="241"/>
    </location>
</feature>
<reference evidence="2 3" key="1">
    <citation type="submission" date="2020-07" db="EMBL/GenBank/DDBJ databases">
        <authorList>
            <person name="Li M."/>
        </authorList>
    </citation>
    <scope>NUCLEOTIDE SEQUENCE [LARGE SCALE GENOMIC DNA]</scope>
    <source>
        <strain evidence="2 3">DSM 23284</strain>
    </source>
</reference>
<dbReference type="EMBL" id="JACEON010000003">
    <property type="protein sequence ID" value="MBA4610763.1"/>
    <property type="molecule type" value="Genomic_DNA"/>
</dbReference>
<feature type="transmembrane region" description="Helical" evidence="1">
    <location>
        <begin position="64"/>
        <end position="85"/>
    </location>
</feature>
<sequence length="283" mass="31196">MSGPLAPQEPASMTLAGPAPFVTLRRFRLHGHGAIWRARQSRKGLLRHPEQTEVPFWHRPAYNWWIGLCFAIGSLHFILAATLSLVPGSLAIWKIGLIFFLGSIFFTTAGFLQNLQAANAPDFSTAPPPPVKAGELHLIGWRPSNLGWLSTITQFAGTVMFNFNTFDAIVPPTDWYVADLTIWLPGMIGSVLFLISGSLAFMEISHAYWSWKPKDLDWQIAFANLLGCLFFMISGILAYIPRGPEPGWIATVANLHLCLGAVGFLIGALLMMRESKQTATMTA</sequence>
<evidence type="ECO:0008006" key="4">
    <source>
        <dbReference type="Google" id="ProtNLM"/>
    </source>
</evidence>
<keyword evidence="1" id="KW-1133">Transmembrane helix</keyword>
<gene>
    <name evidence="2" type="ORF">H1W37_03810</name>
</gene>
<dbReference type="Proteomes" id="UP000559404">
    <property type="component" value="Unassembled WGS sequence"/>
</dbReference>
<organism evidence="2 3">
    <name type="scientific">Stappia taiwanensis</name>
    <dbReference type="NCBI Taxonomy" id="992267"/>
    <lineage>
        <taxon>Bacteria</taxon>
        <taxon>Pseudomonadati</taxon>
        <taxon>Pseudomonadota</taxon>
        <taxon>Alphaproteobacteria</taxon>
        <taxon>Hyphomicrobiales</taxon>
        <taxon>Stappiaceae</taxon>
        <taxon>Stappia</taxon>
    </lineage>
</organism>
<dbReference type="RefSeq" id="WP_181758970.1">
    <property type="nucleotide sequence ID" value="NZ_BMCR01000004.1"/>
</dbReference>